<protein>
    <recommendedName>
        <fullName evidence="2">DUF6533 domain-containing protein</fullName>
    </recommendedName>
</protein>
<keyword evidence="1" id="KW-1133">Transmembrane helix</keyword>
<proteinExistence type="predicted"/>
<feature type="domain" description="DUF6533" evidence="2">
    <location>
        <begin position="21"/>
        <end position="66"/>
    </location>
</feature>
<evidence type="ECO:0000313" key="3">
    <source>
        <dbReference type="EMBL" id="KIK44382.1"/>
    </source>
</evidence>
<evidence type="ECO:0000259" key="2">
    <source>
        <dbReference type="Pfam" id="PF20151"/>
    </source>
</evidence>
<dbReference type="OrthoDB" id="3354157at2759"/>
<dbReference type="AlphaFoldDB" id="A0A0D0BDW0"/>
<keyword evidence="4" id="KW-1185">Reference proteome</keyword>
<organism evidence="3 4">
    <name type="scientific">Suillus luteus UH-Slu-Lm8-n1</name>
    <dbReference type="NCBI Taxonomy" id="930992"/>
    <lineage>
        <taxon>Eukaryota</taxon>
        <taxon>Fungi</taxon>
        <taxon>Dikarya</taxon>
        <taxon>Basidiomycota</taxon>
        <taxon>Agaricomycotina</taxon>
        <taxon>Agaricomycetes</taxon>
        <taxon>Agaricomycetidae</taxon>
        <taxon>Boletales</taxon>
        <taxon>Suillineae</taxon>
        <taxon>Suillaceae</taxon>
        <taxon>Suillus</taxon>
    </lineage>
</organism>
<feature type="transmembrane region" description="Helical" evidence="1">
    <location>
        <begin position="119"/>
        <end position="137"/>
    </location>
</feature>
<sequence length="245" mass="27467">MDAMTTRSVTLDSLQAQRAVCVAIASFTVLCWDHIITFEDEVDLIWCKPKGLLGYLFLLNRYITPLGFVVNIIALTLPTWSTESCRHFVRYEGAMVIIGVGIAQLIMLLRIYALYREHRLVTAIVIPGLLFLVWVALEGYTMARSEMVPIAPQIHSCREVHDLPLTLSAARAWMPLAYDSVVFAMTLWRTLPIVLNKGAGRIVIKLLTDGTLYYTVICSANLVLTVMIVREHPGQKGVTAQLVYL</sequence>
<dbReference type="Proteomes" id="UP000054485">
    <property type="component" value="Unassembled WGS sequence"/>
</dbReference>
<evidence type="ECO:0000313" key="4">
    <source>
        <dbReference type="Proteomes" id="UP000054485"/>
    </source>
</evidence>
<evidence type="ECO:0000256" key="1">
    <source>
        <dbReference type="SAM" id="Phobius"/>
    </source>
</evidence>
<keyword evidence="1" id="KW-0472">Membrane</keyword>
<dbReference type="InterPro" id="IPR045340">
    <property type="entry name" value="DUF6533"/>
</dbReference>
<gene>
    <name evidence="3" type="ORF">CY34DRAFT_802693</name>
</gene>
<reference evidence="3 4" key="1">
    <citation type="submission" date="2014-04" db="EMBL/GenBank/DDBJ databases">
        <authorList>
            <consortium name="DOE Joint Genome Institute"/>
            <person name="Kuo A."/>
            <person name="Ruytinx J."/>
            <person name="Rineau F."/>
            <person name="Colpaert J."/>
            <person name="Kohler A."/>
            <person name="Nagy L.G."/>
            <person name="Floudas D."/>
            <person name="Copeland A."/>
            <person name="Barry K.W."/>
            <person name="Cichocki N."/>
            <person name="Veneault-Fourrey C."/>
            <person name="LaButti K."/>
            <person name="Lindquist E.A."/>
            <person name="Lipzen A."/>
            <person name="Lundell T."/>
            <person name="Morin E."/>
            <person name="Murat C."/>
            <person name="Sun H."/>
            <person name="Tunlid A."/>
            <person name="Henrissat B."/>
            <person name="Grigoriev I.V."/>
            <person name="Hibbett D.S."/>
            <person name="Martin F."/>
            <person name="Nordberg H.P."/>
            <person name="Cantor M.N."/>
            <person name="Hua S.X."/>
        </authorList>
    </citation>
    <scope>NUCLEOTIDE SEQUENCE [LARGE SCALE GENOMIC DNA]</scope>
    <source>
        <strain evidence="3 4">UH-Slu-Lm8-n1</strain>
    </source>
</reference>
<dbReference type="EMBL" id="KN835191">
    <property type="protein sequence ID" value="KIK44382.1"/>
    <property type="molecule type" value="Genomic_DNA"/>
</dbReference>
<accession>A0A0D0BDW0</accession>
<keyword evidence="1" id="KW-0812">Transmembrane</keyword>
<dbReference type="InParanoid" id="A0A0D0BDW0"/>
<name>A0A0D0BDW0_9AGAM</name>
<reference evidence="4" key="2">
    <citation type="submission" date="2015-01" db="EMBL/GenBank/DDBJ databases">
        <title>Evolutionary Origins and Diversification of the Mycorrhizal Mutualists.</title>
        <authorList>
            <consortium name="DOE Joint Genome Institute"/>
            <consortium name="Mycorrhizal Genomics Consortium"/>
            <person name="Kohler A."/>
            <person name="Kuo A."/>
            <person name="Nagy L.G."/>
            <person name="Floudas D."/>
            <person name="Copeland A."/>
            <person name="Barry K.W."/>
            <person name="Cichocki N."/>
            <person name="Veneault-Fourrey C."/>
            <person name="LaButti K."/>
            <person name="Lindquist E.A."/>
            <person name="Lipzen A."/>
            <person name="Lundell T."/>
            <person name="Morin E."/>
            <person name="Murat C."/>
            <person name="Riley R."/>
            <person name="Ohm R."/>
            <person name="Sun H."/>
            <person name="Tunlid A."/>
            <person name="Henrissat B."/>
            <person name="Grigoriev I.V."/>
            <person name="Hibbett D.S."/>
            <person name="Martin F."/>
        </authorList>
    </citation>
    <scope>NUCLEOTIDE SEQUENCE [LARGE SCALE GENOMIC DNA]</scope>
    <source>
        <strain evidence="4">UH-Slu-Lm8-n1</strain>
    </source>
</reference>
<feature type="transmembrane region" description="Helical" evidence="1">
    <location>
        <begin position="211"/>
        <end position="229"/>
    </location>
</feature>
<feature type="transmembrane region" description="Helical" evidence="1">
    <location>
        <begin position="62"/>
        <end position="81"/>
    </location>
</feature>
<feature type="transmembrane region" description="Helical" evidence="1">
    <location>
        <begin position="93"/>
        <end position="113"/>
    </location>
</feature>
<dbReference type="HOGENOM" id="CLU_035509_2_0_1"/>
<dbReference type="Pfam" id="PF20151">
    <property type="entry name" value="DUF6533"/>
    <property type="match status" value="1"/>
</dbReference>